<dbReference type="AlphaFoldDB" id="A0A5D2LI35"/>
<protein>
    <submittedName>
        <fullName evidence="2">Uncharacterized protein</fullName>
    </submittedName>
</protein>
<sequence>MPFFWLFDSPGLNNIVFHQKQRTSASHGGANARKGTEASCGGTKVDVAVVACDGHTDMWRWRQGFCLFFLLLKMFSFWAILGH</sequence>
<evidence type="ECO:0000256" key="1">
    <source>
        <dbReference type="SAM" id="Phobius"/>
    </source>
</evidence>
<keyword evidence="1" id="KW-0472">Membrane</keyword>
<evidence type="ECO:0000313" key="3">
    <source>
        <dbReference type="Proteomes" id="UP000322667"/>
    </source>
</evidence>
<keyword evidence="1" id="KW-0812">Transmembrane</keyword>
<dbReference type="EMBL" id="CM017626">
    <property type="protein sequence ID" value="TYH77813.1"/>
    <property type="molecule type" value="Genomic_DNA"/>
</dbReference>
<organism evidence="2 3">
    <name type="scientific">Gossypium tomentosum</name>
    <name type="common">Hawaiian cotton</name>
    <name type="synonym">Gossypium sandvicense</name>
    <dbReference type="NCBI Taxonomy" id="34277"/>
    <lineage>
        <taxon>Eukaryota</taxon>
        <taxon>Viridiplantae</taxon>
        <taxon>Streptophyta</taxon>
        <taxon>Embryophyta</taxon>
        <taxon>Tracheophyta</taxon>
        <taxon>Spermatophyta</taxon>
        <taxon>Magnoliopsida</taxon>
        <taxon>eudicotyledons</taxon>
        <taxon>Gunneridae</taxon>
        <taxon>Pentapetalae</taxon>
        <taxon>rosids</taxon>
        <taxon>malvids</taxon>
        <taxon>Malvales</taxon>
        <taxon>Malvaceae</taxon>
        <taxon>Malvoideae</taxon>
        <taxon>Gossypium</taxon>
    </lineage>
</organism>
<reference evidence="2 3" key="1">
    <citation type="submission" date="2019-07" db="EMBL/GenBank/DDBJ databases">
        <title>WGS assembly of Gossypium tomentosum.</title>
        <authorList>
            <person name="Chen Z.J."/>
            <person name="Sreedasyam A."/>
            <person name="Ando A."/>
            <person name="Song Q."/>
            <person name="De L."/>
            <person name="Hulse-Kemp A."/>
            <person name="Ding M."/>
            <person name="Ye W."/>
            <person name="Kirkbride R."/>
            <person name="Jenkins J."/>
            <person name="Plott C."/>
            <person name="Lovell J."/>
            <person name="Lin Y.-M."/>
            <person name="Vaughn R."/>
            <person name="Liu B."/>
            <person name="Li W."/>
            <person name="Simpson S."/>
            <person name="Scheffler B."/>
            <person name="Saski C."/>
            <person name="Grover C."/>
            <person name="Hu G."/>
            <person name="Conover J."/>
            <person name="Carlson J."/>
            <person name="Shu S."/>
            <person name="Boston L."/>
            <person name="Williams M."/>
            <person name="Peterson D."/>
            <person name="Mcgee K."/>
            <person name="Jones D."/>
            <person name="Wendel J."/>
            <person name="Stelly D."/>
            <person name="Grimwood J."/>
            <person name="Schmutz J."/>
        </authorList>
    </citation>
    <scope>NUCLEOTIDE SEQUENCE [LARGE SCALE GENOMIC DNA]</scope>
    <source>
        <strain evidence="2">7179.01</strain>
    </source>
</reference>
<keyword evidence="1" id="KW-1133">Transmembrane helix</keyword>
<evidence type="ECO:0000313" key="2">
    <source>
        <dbReference type="EMBL" id="TYH77813.1"/>
    </source>
</evidence>
<feature type="transmembrane region" description="Helical" evidence="1">
    <location>
        <begin position="64"/>
        <end position="81"/>
    </location>
</feature>
<name>A0A5D2LI35_GOSTO</name>
<accession>A0A5D2LI35</accession>
<gene>
    <name evidence="2" type="ORF">ES332_D04G181200v1</name>
</gene>
<proteinExistence type="predicted"/>
<keyword evidence="3" id="KW-1185">Reference proteome</keyword>
<dbReference type="Proteomes" id="UP000322667">
    <property type="component" value="Chromosome D04"/>
</dbReference>